<dbReference type="GO" id="GO:0016747">
    <property type="term" value="F:acyltransferase activity, transferring groups other than amino-acyl groups"/>
    <property type="evidence" value="ECO:0007669"/>
    <property type="project" value="InterPro"/>
</dbReference>
<feature type="domain" description="N-acetyltransferase" evidence="1">
    <location>
        <begin position="6"/>
        <end position="173"/>
    </location>
</feature>
<dbReference type="SUPFAM" id="SSF55729">
    <property type="entry name" value="Acyl-CoA N-acyltransferases (Nat)"/>
    <property type="match status" value="1"/>
</dbReference>
<protein>
    <submittedName>
        <fullName evidence="2">GNAT family N-acetyltransferase</fullName>
    </submittedName>
</protein>
<gene>
    <name evidence="2" type="ORF">PRVXT_002307</name>
</gene>
<evidence type="ECO:0000313" key="2">
    <source>
        <dbReference type="EMBL" id="XBX74276.1"/>
    </source>
</evidence>
<evidence type="ECO:0000259" key="1">
    <source>
        <dbReference type="PROSITE" id="PS51186"/>
    </source>
</evidence>
<organism evidence="2">
    <name type="scientific">Proteinivorax tanatarense</name>
    <dbReference type="NCBI Taxonomy" id="1260629"/>
    <lineage>
        <taxon>Bacteria</taxon>
        <taxon>Bacillati</taxon>
        <taxon>Bacillota</taxon>
        <taxon>Clostridia</taxon>
        <taxon>Eubacteriales</taxon>
        <taxon>Proteinivoracaceae</taxon>
        <taxon>Proteinivorax</taxon>
    </lineage>
</organism>
<dbReference type="Pfam" id="PF00583">
    <property type="entry name" value="Acetyltransf_1"/>
    <property type="match status" value="1"/>
</dbReference>
<proteinExistence type="predicted"/>
<reference evidence="2" key="1">
    <citation type="journal article" date="2013" name="Extremophiles">
        <title>Proteinivorax tanatarense gen. nov., sp. nov., an anaerobic, haloalkaliphilic, proteolytic bacterium isolated from a decaying algal bloom, and proposal of Proteinivoraceae fam. nov.</title>
        <authorList>
            <person name="Kevbrin V."/>
            <person name="Boltyanskaya Y."/>
            <person name="Zhilina T."/>
            <person name="Kolganova T."/>
            <person name="Lavrentjeva E."/>
            <person name="Kuznetsov B."/>
        </authorList>
    </citation>
    <scope>NUCLEOTIDE SEQUENCE</scope>
    <source>
        <strain evidence="2">Z-910T</strain>
    </source>
</reference>
<accession>A0AAU7VKB1</accession>
<dbReference type="InterPro" id="IPR016181">
    <property type="entry name" value="Acyl_CoA_acyltransferase"/>
</dbReference>
<reference evidence="2" key="2">
    <citation type="submission" date="2024-06" db="EMBL/GenBank/DDBJ databases">
        <authorList>
            <person name="Petrova K.O."/>
            <person name="Toshchakov S.V."/>
            <person name="Boltjanskaja Y.V."/>
            <person name="Kevbrin V."/>
        </authorList>
    </citation>
    <scope>NUCLEOTIDE SEQUENCE</scope>
    <source>
        <strain evidence="2">Z-910T</strain>
    </source>
</reference>
<dbReference type="InterPro" id="IPR000182">
    <property type="entry name" value="GNAT_dom"/>
</dbReference>
<dbReference type="AlphaFoldDB" id="A0AAU7VKB1"/>
<sequence>MKLDNLAFKSIGVENLNDLFKLQSVIMESLDDTDLFEKESEETLLPFLNKNQMYILGCYSNDALIAYGIMLFPKFEKENLGYDLGFAKDDLPYIAHIDSIAVNPKYRGLGLQVLIGNYLGNIAKSLGYIHLMSTVSPENYHSINNVFKQGFKIKKLTKKYNGKKRYIFHKKVL</sequence>
<dbReference type="EMBL" id="CP158367">
    <property type="protein sequence ID" value="XBX74276.1"/>
    <property type="molecule type" value="Genomic_DNA"/>
</dbReference>
<dbReference type="PROSITE" id="PS51186">
    <property type="entry name" value="GNAT"/>
    <property type="match status" value="1"/>
</dbReference>
<name>A0AAU7VKB1_9FIRM</name>
<dbReference type="RefSeq" id="WP_350343030.1">
    <property type="nucleotide sequence ID" value="NZ_CP158367.1"/>
</dbReference>
<dbReference type="Gene3D" id="3.40.630.30">
    <property type="match status" value="1"/>
</dbReference>